<dbReference type="EMBL" id="PQXJ01000035">
    <property type="protein sequence ID" value="TGO67795.1"/>
    <property type="molecule type" value="Genomic_DNA"/>
</dbReference>
<protein>
    <submittedName>
        <fullName evidence="1">Uncharacterized protein</fullName>
    </submittedName>
</protein>
<keyword evidence="2" id="KW-1185">Reference proteome</keyword>
<comment type="caution">
    <text evidence="1">The sequence shown here is derived from an EMBL/GenBank/DDBJ whole genome shotgun (WGS) entry which is preliminary data.</text>
</comment>
<gene>
    <name evidence="1" type="ORF">BOTNAR_0035g00040</name>
</gene>
<proteinExistence type="predicted"/>
<evidence type="ECO:0000313" key="2">
    <source>
        <dbReference type="Proteomes" id="UP000297452"/>
    </source>
</evidence>
<evidence type="ECO:0000313" key="1">
    <source>
        <dbReference type="EMBL" id="TGO67795.1"/>
    </source>
</evidence>
<reference evidence="1 2" key="1">
    <citation type="submission" date="2017-12" db="EMBL/GenBank/DDBJ databases">
        <title>Comparative genomics of Botrytis spp.</title>
        <authorList>
            <person name="Valero-Jimenez C.A."/>
            <person name="Tapia P."/>
            <person name="Veloso J."/>
            <person name="Silva-Moreno E."/>
            <person name="Staats M."/>
            <person name="Valdes J.H."/>
            <person name="Van Kan J.A.L."/>
        </authorList>
    </citation>
    <scope>NUCLEOTIDE SEQUENCE [LARGE SCALE GENOMIC DNA]</scope>
    <source>
        <strain evidence="1 2">MUCL2120</strain>
    </source>
</reference>
<sequence length="75" mass="7745">MVHRGQLLIIQKTANAYLSMSDNAALAVVAVAKCGGSSSAIKLRVGQIDAASASPARVPRRATYLNTTLAQFAAS</sequence>
<dbReference type="AlphaFoldDB" id="A0A4Z1J267"/>
<organism evidence="1 2">
    <name type="scientific">Botryotinia narcissicola</name>
    <dbReference type="NCBI Taxonomy" id="278944"/>
    <lineage>
        <taxon>Eukaryota</taxon>
        <taxon>Fungi</taxon>
        <taxon>Dikarya</taxon>
        <taxon>Ascomycota</taxon>
        <taxon>Pezizomycotina</taxon>
        <taxon>Leotiomycetes</taxon>
        <taxon>Helotiales</taxon>
        <taxon>Sclerotiniaceae</taxon>
        <taxon>Botryotinia</taxon>
    </lineage>
</organism>
<dbReference type="OrthoDB" id="3533800at2759"/>
<dbReference type="Proteomes" id="UP000297452">
    <property type="component" value="Unassembled WGS sequence"/>
</dbReference>
<accession>A0A4Z1J267</accession>
<name>A0A4Z1J267_9HELO</name>